<sequence length="114" mass="12935">MTPIKGGHDLKPLCTWGSRSQNREVATLSVKEMENKKNSDKNENRIPLTLSNAFDSYSLCPTPSTHTHFVQRSNVNEARRQQGDFVASFIFSKNQICPIFFCKSIVSIHFSKTL</sequence>
<proteinExistence type="predicted"/>
<evidence type="ECO:0000313" key="2">
    <source>
        <dbReference type="Proteomes" id="UP000634136"/>
    </source>
</evidence>
<dbReference type="AlphaFoldDB" id="A0A834TVF6"/>
<gene>
    <name evidence="1" type="ORF">G2W53_018214</name>
</gene>
<reference evidence="1" key="1">
    <citation type="submission" date="2020-09" db="EMBL/GenBank/DDBJ databases">
        <title>Genome-Enabled Discovery of Anthraquinone Biosynthesis in Senna tora.</title>
        <authorList>
            <person name="Kang S.-H."/>
            <person name="Pandey R.P."/>
            <person name="Lee C.-M."/>
            <person name="Sim J.-S."/>
            <person name="Jeong J.-T."/>
            <person name="Choi B.-S."/>
            <person name="Jung M."/>
            <person name="Ginzburg D."/>
            <person name="Zhao K."/>
            <person name="Won S.Y."/>
            <person name="Oh T.-J."/>
            <person name="Yu Y."/>
            <person name="Kim N.-H."/>
            <person name="Lee O.R."/>
            <person name="Lee T.-H."/>
            <person name="Bashyal P."/>
            <person name="Kim T.-S."/>
            <person name="Lee W.-H."/>
            <person name="Kawkins C."/>
            <person name="Kim C.-K."/>
            <person name="Kim J.S."/>
            <person name="Ahn B.O."/>
            <person name="Rhee S.Y."/>
            <person name="Sohng J.K."/>
        </authorList>
    </citation>
    <scope>NUCLEOTIDE SEQUENCE</scope>
    <source>
        <tissue evidence="1">Leaf</tissue>
    </source>
</reference>
<name>A0A834TVF6_9FABA</name>
<dbReference type="Proteomes" id="UP000634136">
    <property type="component" value="Unassembled WGS sequence"/>
</dbReference>
<protein>
    <submittedName>
        <fullName evidence="1">Uncharacterized protein</fullName>
    </submittedName>
</protein>
<comment type="caution">
    <text evidence="1">The sequence shown here is derived from an EMBL/GenBank/DDBJ whole genome shotgun (WGS) entry which is preliminary data.</text>
</comment>
<accession>A0A834TVF6</accession>
<keyword evidence="2" id="KW-1185">Reference proteome</keyword>
<organism evidence="1 2">
    <name type="scientific">Senna tora</name>
    <dbReference type="NCBI Taxonomy" id="362788"/>
    <lineage>
        <taxon>Eukaryota</taxon>
        <taxon>Viridiplantae</taxon>
        <taxon>Streptophyta</taxon>
        <taxon>Embryophyta</taxon>
        <taxon>Tracheophyta</taxon>
        <taxon>Spermatophyta</taxon>
        <taxon>Magnoliopsida</taxon>
        <taxon>eudicotyledons</taxon>
        <taxon>Gunneridae</taxon>
        <taxon>Pentapetalae</taxon>
        <taxon>rosids</taxon>
        <taxon>fabids</taxon>
        <taxon>Fabales</taxon>
        <taxon>Fabaceae</taxon>
        <taxon>Caesalpinioideae</taxon>
        <taxon>Cassia clade</taxon>
        <taxon>Senna</taxon>
    </lineage>
</organism>
<evidence type="ECO:0000313" key="1">
    <source>
        <dbReference type="EMBL" id="KAF7827050.1"/>
    </source>
</evidence>
<dbReference type="EMBL" id="JAAIUW010000006">
    <property type="protein sequence ID" value="KAF7827050.1"/>
    <property type="molecule type" value="Genomic_DNA"/>
</dbReference>